<dbReference type="AlphaFoldDB" id="A0A8S1PVB7"/>
<evidence type="ECO:0008006" key="4">
    <source>
        <dbReference type="Google" id="ProtNLM"/>
    </source>
</evidence>
<dbReference type="EMBL" id="CAJJDN010000088">
    <property type="protein sequence ID" value="CAD8107056.1"/>
    <property type="molecule type" value="Genomic_DNA"/>
</dbReference>
<evidence type="ECO:0000256" key="1">
    <source>
        <dbReference type="ARBA" id="ARBA00022737"/>
    </source>
</evidence>
<dbReference type="InterPro" id="IPR003409">
    <property type="entry name" value="MORN"/>
</dbReference>
<proteinExistence type="predicted"/>
<dbReference type="PANTHER" id="PTHR43215">
    <property type="entry name" value="RADIAL SPOKE HEAD 1 HOMOLOG"/>
    <property type="match status" value="1"/>
</dbReference>
<dbReference type="OrthoDB" id="437960at2759"/>
<protein>
    <recommendedName>
        <fullName evidence="4">MORN repeat protein</fullName>
    </recommendedName>
</protein>
<reference evidence="2" key="1">
    <citation type="submission" date="2021-01" db="EMBL/GenBank/DDBJ databases">
        <authorList>
            <consortium name="Genoscope - CEA"/>
            <person name="William W."/>
        </authorList>
    </citation>
    <scope>NUCLEOTIDE SEQUENCE</scope>
</reference>
<name>A0A8S1PVB7_9CILI</name>
<dbReference type="PANTHER" id="PTHR43215:SF14">
    <property type="entry name" value="RADIAL SPOKE HEAD 1 HOMOLOG"/>
    <property type="match status" value="1"/>
</dbReference>
<accession>A0A8S1PVB7</accession>
<evidence type="ECO:0000313" key="2">
    <source>
        <dbReference type="EMBL" id="CAD8107056.1"/>
    </source>
</evidence>
<keyword evidence="1" id="KW-0677">Repeat</keyword>
<keyword evidence="3" id="KW-1185">Reference proteome</keyword>
<gene>
    <name evidence="2" type="ORF">PSON_ATCC_30995.1.T0880088</name>
</gene>
<evidence type="ECO:0000313" key="3">
    <source>
        <dbReference type="Proteomes" id="UP000692954"/>
    </source>
</evidence>
<comment type="caution">
    <text evidence="2">The sequence shown here is derived from an EMBL/GenBank/DDBJ whole genome shotgun (WGS) entry which is preliminary data.</text>
</comment>
<sequence length="354" mass="40824">MGNSQQSPKCICKNEHLINILPQKQLIEETFEESLIFESEEQRSPFPEELISSSKKEIRKVSDMTEIDQVKTRGMNVILYENELPQTFELLNQTPIIKAEKIRELLCSYESPSGHKAQALGSQPIVQFLKCNNERLTYQGQWLRQQRDGFGLCFYQNGSIYIGNWVNDQKDGHGRMIFENNDNYTGYWKQGQYHGFGTFISSEIFYEGNWDDGEKNGQGLEIRINKSQYEGMFKKGKKNGFGIIKYLDNQWYKGEFIDGQYEGQGEYHWNDGSHYIGEWKCNKMHGIGVFTNKANDIYKGSFANDKKNGIGMFKWSNGTFLKGIWMNGQLDGQATITKPTGESIILNYKNGQKL</sequence>
<dbReference type="SMART" id="SM00698">
    <property type="entry name" value="MORN"/>
    <property type="match status" value="8"/>
</dbReference>
<dbReference type="Pfam" id="PF02493">
    <property type="entry name" value="MORN"/>
    <property type="match status" value="9"/>
</dbReference>
<dbReference type="Proteomes" id="UP000692954">
    <property type="component" value="Unassembled WGS sequence"/>
</dbReference>
<organism evidence="2 3">
    <name type="scientific">Paramecium sonneborni</name>
    <dbReference type="NCBI Taxonomy" id="65129"/>
    <lineage>
        <taxon>Eukaryota</taxon>
        <taxon>Sar</taxon>
        <taxon>Alveolata</taxon>
        <taxon>Ciliophora</taxon>
        <taxon>Intramacronucleata</taxon>
        <taxon>Oligohymenophorea</taxon>
        <taxon>Peniculida</taxon>
        <taxon>Parameciidae</taxon>
        <taxon>Paramecium</taxon>
    </lineage>
</organism>